<feature type="transmembrane region" description="Helical" evidence="7">
    <location>
        <begin position="20"/>
        <end position="43"/>
    </location>
</feature>
<keyword evidence="3" id="KW-1003">Cell membrane</keyword>
<dbReference type="PANTHER" id="PTHR23517:SF3">
    <property type="entry name" value="INTEGRAL MEMBRANE TRANSPORT PROTEIN"/>
    <property type="match status" value="1"/>
</dbReference>
<evidence type="ECO:0000256" key="5">
    <source>
        <dbReference type="ARBA" id="ARBA00022989"/>
    </source>
</evidence>
<evidence type="ECO:0000256" key="1">
    <source>
        <dbReference type="ARBA" id="ARBA00004651"/>
    </source>
</evidence>
<evidence type="ECO:0000256" key="2">
    <source>
        <dbReference type="ARBA" id="ARBA00022448"/>
    </source>
</evidence>
<name>A0ABW9YF51_9GAMM</name>
<keyword evidence="6 7" id="KW-0472">Membrane</keyword>
<comment type="subcellular location">
    <subcellularLocation>
        <location evidence="1">Cell membrane</location>
        <topology evidence="1">Multi-pass membrane protein</topology>
    </subcellularLocation>
</comment>
<evidence type="ECO:0000313" key="10">
    <source>
        <dbReference type="Proteomes" id="UP000738517"/>
    </source>
</evidence>
<reference evidence="9 10" key="1">
    <citation type="journal article" date="2017" name="Int. J. Syst. Evol. Microbiol.">
        <title>Photobacterium alginatilyticum sp. nov., a marine bacterium isolated from bottom seawater.</title>
        <authorList>
            <person name="Wang X."/>
            <person name="Wang Y."/>
            <person name="Yang X."/>
            <person name="Sun H."/>
            <person name="Li B."/>
            <person name="Zhang X.H."/>
        </authorList>
    </citation>
    <scope>NUCLEOTIDE SEQUENCE [LARGE SCALE GENOMIC DNA]</scope>
    <source>
        <strain evidence="9 10">P03D4</strain>
    </source>
</reference>
<comment type="caution">
    <text evidence="9">The sequence shown here is derived from an EMBL/GenBank/DDBJ whole genome shotgun (WGS) entry which is preliminary data.</text>
</comment>
<feature type="transmembrane region" description="Helical" evidence="7">
    <location>
        <begin position="383"/>
        <end position="401"/>
    </location>
</feature>
<keyword evidence="4 7" id="KW-0812">Transmembrane</keyword>
<dbReference type="InterPro" id="IPR020846">
    <property type="entry name" value="MFS_dom"/>
</dbReference>
<feature type="transmembrane region" description="Helical" evidence="7">
    <location>
        <begin position="227"/>
        <end position="244"/>
    </location>
</feature>
<dbReference type="RefSeq" id="WP_160649741.1">
    <property type="nucleotide sequence ID" value="NZ_RSEJ01000006.1"/>
</dbReference>
<dbReference type="EMBL" id="RSEJ01000006">
    <property type="protein sequence ID" value="NBI52402.1"/>
    <property type="molecule type" value="Genomic_DNA"/>
</dbReference>
<keyword evidence="2" id="KW-0813">Transport</keyword>
<dbReference type="InterPro" id="IPR011701">
    <property type="entry name" value="MFS"/>
</dbReference>
<dbReference type="InterPro" id="IPR050171">
    <property type="entry name" value="MFS_Transporters"/>
</dbReference>
<feature type="transmembrane region" description="Helical" evidence="7">
    <location>
        <begin position="146"/>
        <end position="166"/>
    </location>
</feature>
<feature type="transmembrane region" description="Helical" evidence="7">
    <location>
        <begin position="84"/>
        <end position="103"/>
    </location>
</feature>
<dbReference type="InterPro" id="IPR036259">
    <property type="entry name" value="MFS_trans_sf"/>
</dbReference>
<accession>A0ABW9YF51</accession>
<evidence type="ECO:0000313" key="9">
    <source>
        <dbReference type="EMBL" id="NBI52402.1"/>
    </source>
</evidence>
<evidence type="ECO:0000256" key="3">
    <source>
        <dbReference type="ARBA" id="ARBA00022475"/>
    </source>
</evidence>
<feature type="transmembrane region" description="Helical" evidence="7">
    <location>
        <begin position="172"/>
        <end position="192"/>
    </location>
</feature>
<dbReference type="PROSITE" id="PS50850">
    <property type="entry name" value="MFS"/>
    <property type="match status" value="1"/>
</dbReference>
<evidence type="ECO:0000256" key="6">
    <source>
        <dbReference type="ARBA" id="ARBA00023136"/>
    </source>
</evidence>
<dbReference type="Pfam" id="PF07690">
    <property type="entry name" value="MFS_1"/>
    <property type="match status" value="2"/>
</dbReference>
<feature type="transmembrane region" description="Helical" evidence="7">
    <location>
        <begin position="49"/>
        <end position="72"/>
    </location>
</feature>
<evidence type="ECO:0000256" key="4">
    <source>
        <dbReference type="ARBA" id="ARBA00022692"/>
    </source>
</evidence>
<proteinExistence type="predicted"/>
<feature type="transmembrane region" description="Helical" evidence="7">
    <location>
        <begin position="109"/>
        <end position="134"/>
    </location>
</feature>
<protein>
    <submittedName>
        <fullName evidence="9">MFS transporter</fullName>
    </submittedName>
</protein>
<keyword evidence="5 7" id="KW-1133">Transmembrane helix</keyword>
<keyword evidence="10" id="KW-1185">Reference proteome</keyword>
<feature type="domain" description="Major facilitator superfamily (MFS) profile" evidence="8">
    <location>
        <begin position="18"/>
        <end position="406"/>
    </location>
</feature>
<evidence type="ECO:0000256" key="7">
    <source>
        <dbReference type="SAM" id="Phobius"/>
    </source>
</evidence>
<dbReference type="SUPFAM" id="SSF103473">
    <property type="entry name" value="MFS general substrate transporter"/>
    <property type="match status" value="1"/>
</dbReference>
<organism evidence="9 10">
    <name type="scientific">Photobacterium alginatilyticum</name>
    <dbReference type="NCBI Taxonomy" id="1775171"/>
    <lineage>
        <taxon>Bacteria</taxon>
        <taxon>Pseudomonadati</taxon>
        <taxon>Pseudomonadota</taxon>
        <taxon>Gammaproteobacteria</taxon>
        <taxon>Vibrionales</taxon>
        <taxon>Vibrionaceae</taxon>
        <taxon>Photobacterium</taxon>
    </lineage>
</organism>
<dbReference type="PANTHER" id="PTHR23517">
    <property type="entry name" value="RESISTANCE PROTEIN MDTM, PUTATIVE-RELATED-RELATED"/>
    <property type="match status" value="1"/>
</dbReference>
<dbReference type="Proteomes" id="UP000738517">
    <property type="component" value="Unassembled WGS sequence"/>
</dbReference>
<sequence>MLRKIASSLSIYQGLPSDIYFIAFARFLLGLGNFIIPFLVLLLTQKLGYSTTVAGGLAMGVTGVYLFGNLIGGKLSDSFGHKRIMVTGELAGAVILIVCGFFSESHLFAPALLFISYFCFGVSFPASSALVADLSTPKNRDAVMSLSYLAYNLGSGIGPVLAGYLFWNHTVWIYWGNGIAAFIGIVVVMLWVKEPKHNIHDVDSDQPELERAAEGSVWQVLRQRPRLIIFTLCCTLLWFALYQMTMTTPLYLSHVFDKHGAVLFGQLMTFASILVVLITPLLMRLTSQQCEIKSLAISGLLFAVGYWVILLNTTIAMQFFAWIFLSAAEVLLVTKEGVYLANHSPQSHRGRISGILTTIRNLALMPTYVFMGAQIQQFGYQSTWAVVITISLLAALSLWTLSLQQGKKQEVALA</sequence>
<feature type="transmembrane region" description="Helical" evidence="7">
    <location>
        <begin position="295"/>
        <end position="313"/>
    </location>
</feature>
<dbReference type="Gene3D" id="1.20.1250.20">
    <property type="entry name" value="MFS general substrate transporter like domains"/>
    <property type="match status" value="1"/>
</dbReference>
<gene>
    <name evidence="9" type="ORF">EIZ48_07435</name>
</gene>
<feature type="transmembrane region" description="Helical" evidence="7">
    <location>
        <begin position="264"/>
        <end position="283"/>
    </location>
</feature>
<evidence type="ECO:0000259" key="8">
    <source>
        <dbReference type="PROSITE" id="PS50850"/>
    </source>
</evidence>